<dbReference type="Gene3D" id="2.40.360.20">
    <property type="match status" value="1"/>
</dbReference>
<evidence type="ECO:0000313" key="2">
    <source>
        <dbReference type="EMBL" id="PRR74861.1"/>
    </source>
</evidence>
<protein>
    <submittedName>
        <fullName evidence="2">Uncharacterized protein</fullName>
    </submittedName>
</protein>
<name>A0A2T0AVX8_9FIRM</name>
<keyword evidence="3" id="KW-1185">Reference proteome</keyword>
<sequence length="231" mass="25242">MRRAAAVIAVALLIAVAFFTFKDRSRPQAPQPPGAKEPGIQQPAPGQQPEAGGGGQKSSTVVKPGNYFPLTPGSWWQYLGEGNEYATFKREVLYVKNDRAQIKEDNGGTVSAAVFKITDDAVTRILFEGEQYENTNLLDQAPRENVVILKAPLAAGTRWETPNGPREIVDVNATVDTPAGKFADCLKIKIEGAGSTIYEYYKEGVGMVKREFVSGDIRVTSTLESYKINER</sequence>
<proteinExistence type="predicted"/>
<feature type="region of interest" description="Disordered" evidence="1">
    <location>
        <begin position="25"/>
        <end position="63"/>
    </location>
</feature>
<evidence type="ECO:0000256" key="1">
    <source>
        <dbReference type="SAM" id="MobiDB-lite"/>
    </source>
</evidence>
<accession>A0A2T0AVX8</accession>
<dbReference type="Proteomes" id="UP000238415">
    <property type="component" value="Unassembled WGS sequence"/>
</dbReference>
<evidence type="ECO:0000313" key="3">
    <source>
        <dbReference type="Proteomes" id="UP000238415"/>
    </source>
</evidence>
<dbReference type="EMBL" id="PVXM01000006">
    <property type="protein sequence ID" value="PRR74861.1"/>
    <property type="molecule type" value="Genomic_DNA"/>
</dbReference>
<dbReference type="RefSeq" id="WP_106004403.1">
    <property type="nucleotide sequence ID" value="NZ_CP136419.1"/>
</dbReference>
<organism evidence="2 3">
    <name type="scientific">Neomoorella humiferrea</name>
    <dbReference type="NCBI Taxonomy" id="676965"/>
    <lineage>
        <taxon>Bacteria</taxon>
        <taxon>Bacillati</taxon>
        <taxon>Bacillota</taxon>
        <taxon>Clostridia</taxon>
        <taxon>Neomoorellales</taxon>
        <taxon>Neomoorellaceae</taxon>
        <taxon>Neomoorella</taxon>
    </lineage>
</organism>
<reference evidence="2 3" key="1">
    <citation type="submission" date="2018-03" db="EMBL/GenBank/DDBJ databases">
        <title>Genome sequence of Moorella humiferrea DSM 23265.</title>
        <authorList>
            <person name="Poehlein A."/>
            <person name="Daniel R."/>
        </authorList>
    </citation>
    <scope>NUCLEOTIDE SEQUENCE [LARGE SCALE GENOMIC DNA]</scope>
    <source>
        <strain evidence="2 3">DSM 23265</strain>
    </source>
</reference>
<dbReference type="OrthoDB" id="1683231at2"/>
<feature type="compositionally biased region" description="Low complexity" evidence="1">
    <location>
        <begin position="37"/>
        <end position="50"/>
    </location>
</feature>
<dbReference type="AlphaFoldDB" id="A0A2T0AVX8"/>
<comment type="caution">
    <text evidence="2">The sequence shown here is derived from an EMBL/GenBank/DDBJ whole genome shotgun (WGS) entry which is preliminary data.</text>
</comment>
<gene>
    <name evidence="2" type="ORF">MOHU_03590</name>
</gene>